<name>A0A0D8XYX3_DICVI</name>
<reference evidence="1 2" key="1">
    <citation type="submission" date="2013-11" db="EMBL/GenBank/DDBJ databases">
        <title>Draft genome of the bovine lungworm Dictyocaulus viviparus.</title>
        <authorList>
            <person name="Mitreva M."/>
        </authorList>
    </citation>
    <scope>NUCLEOTIDE SEQUENCE [LARGE SCALE GENOMIC DNA]</scope>
    <source>
        <strain evidence="1 2">HannoverDv2000</strain>
    </source>
</reference>
<dbReference type="Proteomes" id="UP000053766">
    <property type="component" value="Unassembled WGS sequence"/>
</dbReference>
<proteinExistence type="predicted"/>
<protein>
    <submittedName>
        <fullName evidence="1">Uncharacterized protein</fullName>
    </submittedName>
</protein>
<gene>
    <name evidence="1" type="ORF">DICVIV_06352</name>
</gene>
<organism evidence="1 2">
    <name type="scientific">Dictyocaulus viviparus</name>
    <name type="common">Bovine lungworm</name>
    <dbReference type="NCBI Taxonomy" id="29172"/>
    <lineage>
        <taxon>Eukaryota</taxon>
        <taxon>Metazoa</taxon>
        <taxon>Ecdysozoa</taxon>
        <taxon>Nematoda</taxon>
        <taxon>Chromadorea</taxon>
        <taxon>Rhabditida</taxon>
        <taxon>Rhabditina</taxon>
        <taxon>Rhabditomorpha</taxon>
        <taxon>Strongyloidea</taxon>
        <taxon>Metastrongylidae</taxon>
        <taxon>Dictyocaulus</taxon>
    </lineage>
</organism>
<keyword evidence="2" id="KW-1185">Reference proteome</keyword>
<sequence>MISLSLVPVHGKRYAYKFDFQGLAQACQNSISTGNDISSSVQSFNPYQSKDEDVTLFLDVMSPLYLVRSTHSGIVFVCRNFLFYVEQVKRQNNTAEFSTCWQGVVKEWYVRNTSLTNYTVLTFAGKFFTDN</sequence>
<dbReference type="EMBL" id="KN716302">
    <property type="protein sequence ID" value="KJH47556.1"/>
    <property type="molecule type" value="Genomic_DNA"/>
</dbReference>
<evidence type="ECO:0000313" key="2">
    <source>
        <dbReference type="Proteomes" id="UP000053766"/>
    </source>
</evidence>
<reference evidence="2" key="2">
    <citation type="journal article" date="2016" name="Sci. Rep.">
        <title>Dictyocaulus viviparus genome, variome and transcriptome elucidate lungworm biology and support future intervention.</title>
        <authorList>
            <person name="McNulty S.N."/>
            <person name="Strube C."/>
            <person name="Rosa B.A."/>
            <person name="Martin J.C."/>
            <person name="Tyagi R."/>
            <person name="Choi Y.J."/>
            <person name="Wang Q."/>
            <person name="Hallsworth Pepin K."/>
            <person name="Zhang X."/>
            <person name="Ozersky P."/>
            <person name="Wilson R.K."/>
            <person name="Sternberg P.W."/>
            <person name="Gasser R.B."/>
            <person name="Mitreva M."/>
        </authorList>
    </citation>
    <scope>NUCLEOTIDE SEQUENCE [LARGE SCALE GENOMIC DNA]</scope>
    <source>
        <strain evidence="2">HannoverDv2000</strain>
    </source>
</reference>
<dbReference type="STRING" id="29172.A0A0D8XYX3"/>
<accession>A0A0D8XYX3</accession>
<evidence type="ECO:0000313" key="1">
    <source>
        <dbReference type="EMBL" id="KJH47556.1"/>
    </source>
</evidence>
<dbReference type="OrthoDB" id="10067219at2759"/>
<dbReference type="AlphaFoldDB" id="A0A0D8XYX3"/>